<dbReference type="EMBL" id="LIWG01000006">
    <property type="protein sequence ID" value="MBE3608192.1"/>
    <property type="molecule type" value="Genomic_DNA"/>
</dbReference>
<reference evidence="3 6" key="2">
    <citation type="submission" date="2020-10" db="EMBL/GenBank/DDBJ databases">
        <title>Campylobacter californiensis sp. nov. isolated from cattle and feral swine in California.</title>
        <authorList>
            <person name="Miller W.G."/>
        </authorList>
    </citation>
    <scope>NUCLEOTIDE SEQUENCE [LARGE SCALE GENOMIC DNA]</scope>
    <source>
        <strain evidence="3 6">RM12919</strain>
    </source>
</reference>
<dbReference type="CDD" id="cd03019">
    <property type="entry name" value="DsbA_DsbA"/>
    <property type="match status" value="1"/>
</dbReference>
<evidence type="ECO:0000313" key="4">
    <source>
        <dbReference type="EMBL" id="MBE3608192.1"/>
    </source>
</evidence>
<feature type="chain" id="PRO_5044718270" evidence="2">
    <location>
        <begin position="23"/>
        <end position="221"/>
    </location>
</feature>
<reference evidence="4 5" key="1">
    <citation type="submission" date="2015-08" db="EMBL/GenBank/DDBJ databases">
        <title>Comparative genomics of the Campylobacter concisus group.</title>
        <authorList>
            <person name="Yee E."/>
            <person name="Chapman M.H."/>
            <person name="Huynh S."/>
            <person name="Bono J.L."/>
            <person name="On S.L."/>
            <person name="St Leger J."/>
            <person name="Foster G."/>
            <person name="Parker C.T."/>
            <person name="Miller W.G."/>
        </authorList>
    </citation>
    <scope>NUCLEOTIDE SEQUENCE [LARGE SCALE GENOMIC DNA]</scope>
    <source>
        <strain evidence="4 5">RM9337</strain>
    </source>
</reference>
<dbReference type="AlphaFoldDB" id="A0AAW3ZTU1"/>
<organism evidence="4 5">
    <name type="scientific">Campylobacter californiensis</name>
    <dbReference type="NCBI Taxonomy" id="1032243"/>
    <lineage>
        <taxon>Bacteria</taxon>
        <taxon>Pseudomonadati</taxon>
        <taxon>Campylobacterota</taxon>
        <taxon>Epsilonproteobacteria</taxon>
        <taxon>Campylobacterales</taxon>
        <taxon>Campylobacteraceae</taxon>
        <taxon>Campylobacter</taxon>
    </lineage>
</organism>
<accession>A0AAW3ZTU1</accession>
<evidence type="ECO:0000256" key="2">
    <source>
        <dbReference type="SAM" id="SignalP"/>
    </source>
</evidence>
<dbReference type="InterPro" id="IPR036249">
    <property type="entry name" value="Thioredoxin-like_sf"/>
</dbReference>
<evidence type="ECO:0000256" key="1">
    <source>
        <dbReference type="ARBA" id="ARBA00022729"/>
    </source>
</evidence>
<dbReference type="SUPFAM" id="SSF52833">
    <property type="entry name" value="Thioredoxin-like"/>
    <property type="match status" value="1"/>
</dbReference>
<protein>
    <submittedName>
        <fullName evidence="4">Thiol:disulfide interchange protein DsbA/DsbL</fullName>
    </submittedName>
</protein>
<dbReference type="Gene3D" id="3.40.30.10">
    <property type="entry name" value="Glutaredoxin"/>
    <property type="match status" value="1"/>
</dbReference>
<gene>
    <name evidence="3" type="ORF">CCAL12919_06450</name>
    <name evidence="4" type="ORF">CCAL9337_05555</name>
</gene>
<dbReference type="EMBL" id="JADBHS010000011">
    <property type="protein sequence ID" value="MBE2986764.1"/>
    <property type="molecule type" value="Genomic_DNA"/>
</dbReference>
<evidence type="ECO:0000313" key="6">
    <source>
        <dbReference type="Proteomes" id="UP001318760"/>
    </source>
</evidence>
<name>A0AAW3ZTU1_9BACT</name>
<dbReference type="Proteomes" id="UP001318760">
    <property type="component" value="Unassembled WGS sequence"/>
</dbReference>
<evidence type="ECO:0000313" key="5">
    <source>
        <dbReference type="Proteomes" id="UP000650616"/>
    </source>
</evidence>
<dbReference type="InterPro" id="IPR023205">
    <property type="entry name" value="DsbA/DsbL"/>
</dbReference>
<dbReference type="RefSeq" id="WP_170016329.1">
    <property type="nucleotide sequence ID" value="NZ_CP012545.1"/>
</dbReference>
<dbReference type="Proteomes" id="UP000650616">
    <property type="component" value="Unassembled WGS sequence"/>
</dbReference>
<sequence length="221" mass="24362">MKILSKAIKLLSVVAIFGALNAAAFSEGKDYAVLEKPLNVGENTLVKVFSYACQYCYKFDKSVTPKIVKELEDMKFMPFHLGTKGSYGETASSVLAALLTKDQMNGVDIFSDNSSFKKAKMAYYKAVHEKGEQWMSKDGRRDKAAFIKTGLDAAGVSLSEYEAILNMPRTQALLLLWNEGYNAAKIFGVPAFVVNGKYVINAAAVTSIKDLEKLIRELQSK</sequence>
<evidence type="ECO:0000313" key="3">
    <source>
        <dbReference type="EMBL" id="MBE2986764.1"/>
    </source>
</evidence>
<dbReference type="PANTHER" id="PTHR35891">
    <property type="entry name" value="THIOL:DISULFIDE INTERCHANGE PROTEIN DSBA"/>
    <property type="match status" value="1"/>
</dbReference>
<keyword evidence="5" id="KW-1185">Reference proteome</keyword>
<dbReference type="PANTHER" id="PTHR35891:SF3">
    <property type="entry name" value="THIOL:DISULFIDE INTERCHANGE PROTEIN DSBL"/>
    <property type="match status" value="1"/>
</dbReference>
<dbReference type="InterPro" id="IPR050824">
    <property type="entry name" value="Thiol_disulfide_DsbA"/>
</dbReference>
<proteinExistence type="predicted"/>
<keyword evidence="1 2" id="KW-0732">Signal</keyword>
<comment type="caution">
    <text evidence="4">The sequence shown here is derived from an EMBL/GenBank/DDBJ whole genome shotgun (WGS) entry which is preliminary data.</text>
</comment>
<feature type="signal peptide" evidence="2">
    <location>
        <begin position="1"/>
        <end position="22"/>
    </location>
</feature>